<sequence>MKFKIPSWFFVALKIHWPSSMNLGFIMVVIVVEENTEQTFERVPAGKKEQLLKIAHNLGVGGDEPIHREILALQDNLH</sequence>
<organism evidence="1 2">
    <name type="scientific">Castanea mollissima</name>
    <name type="common">Chinese chestnut</name>
    <dbReference type="NCBI Taxonomy" id="60419"/>
    <lineage>
        <taxon>Eukaryota</taxon>
        <taxon>Viridiplantae</taxon>
        <taxon>Streptophyta</taxon>
        <taxon>Embryophyta</taxon>
        <taxon>Tracheophyta</taxon>
        <taxon>Spermatophyta</taxon>
        <taxon>Magnoliopsida</taxon>
        <taxon>eudicotyledons</taxon>
        <taxon>Gunneridae</taxon>
        <taxon>Pentapetalae</taxon>
        <taxon>rosids</taxon>
        <taxon>fabids</taxon>
        <taxon>Fagales</taxon>
        <taxon>Fagaceae</taxon>
        <taxon>Castanea</taxon>
    </lineage>
</organism>
<dbReference type="Proteomes" id="UP000737018">
    <property type="component" value="Unassembled WGS sequence"/>
</dbReference>
<accession>A0A8J4QV65</accession>
<protein>
    <submittedName>
        <fullName evidence="1">Uncharacterized protein</fullName>
    </submittedName>
</protein>
<reference evidence="1" key="1">
    <citation type="submission" date="2020-03" db="EMBL/GenBank/DDBJ databases">
        <title>Castanea mollissima Vanexum genome sequencing.</title>
        <authorList>
            <person name="Staton M."/>
        </authorList>
    </citation>
    <scope>NUCLEOTIDE SEQUENCE</scope>
    <source>
        <tissue evidence="1">Leaf</tissue>
    </source>
</reference>
<evidence type="ECO:0000313" key="2">
    <source>
        <dbReference type="Proteomes" id="UP000737018"/>
    </source>
</evidence>
<gene>
    <name evidence="1" type="ORF">CMV_015281</name>
</gene>
<dbReference type="EMBL" id="JRKL02002209">
    <property type="protein sequence ID" value="KAF3959955.1"/>
    <property type="molecule type" value="Genomic_DNA"/>
</dbReference>
<evidence type="ECO:0000313" key="1">
    <source>
        <dbReference type="EMBL" id="KAF3959955.1"/>
    </source>
</evidence>
<proteinExistence type="predicted"/>
<comment type="caution">
    <text evidence="1">The sequence shown here is derived from an EMBL/GenBank/DDBJ whole genome shotgun (WGS) entry which is preliminary data.</text>
</comment>
<dbReference type="AlphaFoldDB" id="A0A8J4QV65"/>
<name>A0A8J4QV65_9ROSI</name>
<keyword evidence="2" id="KW-1185">Reference proteome</keyword>